<dbReference type="Pfam" id="PF00290">
    <property type="entry name" value="Trp_syntA"/>
    <property type="match status" value="1"/>
</dbReference>
<keyword evidence="12" id="KW-1185">Reference proteome</keyword>
<comment type="catalytic activity">
    <reaction evidence="8 9">
        <text>(1S,2R)-1-C-(indol-3-yl)glycerol 3-phosphate + L-serine = D-glyceraldehyde 3-phosphate + L-tryptophan + H2O</text>
        <dbReference type="Rhea" id="RHEA:10532"/>
        <dbReference type="ChEBI" id="CHEBI:15377"/>
        <dbReference type="ChEBI" id="CHEBI:33384"/>
        <dbReference type="ChEBI" id="CHEBI:57912"/>
        <dbReference type="ChEBI" id="CHEBI:58866"/>
        <dbReference type="ChEBI" id="CHEBI:59776"/>
        <dbReference type="EC" id="4.2.1.20"/>
    </reaction>
</comment>
<dbReference type="GO" id="GO:0004834">
    <property type="term" value="F:tryptophan synthase activity"/>
    <property type="evidence" value="ECO:0007669"/>
    <property type="project" value="UniProtKB-UniRule"/>
</dbReference>
<reference evidence="11 12" key="1">
    <citation type="submission" date="2016-11" db="EMBL/GenBank/DDBJ databases">
        <authorList>
            <person name="Jaros S."/>
            <person name="Januszkiewicz K."/>
            <person name="Wedrychowicz H."/>
        </authorList>
    </citation>
    <scope>NUCLEOTIDE SEQUENCE [LARGE SCALE GENOMIC DNA]</scope>
    <source>
        <strain evidence="11 12">DSM 3089</strain>
    </source>
</reference>
<evidence type="ECO:0000256" key="4">
    <source>
        <dbReference type="ARBA" id="ARBA00022605"/>
    </source>
</evidence>
<dbReference type="RefSeq" id="WP_072830631.1">
    <property type="nucleotide sequence ID" value="NZ_FQXP01000004.1"/>
</dbReference>
<protein>
    <recommendedName>
        <fullName evidence="9">Tryptophan synthase alpha chain</fullName>
        <ecNumber evidence="9">4.2.1.20</ecNumber>
    </recommendedName>
</protein>
<comment type="pathway">
    <text evidence="2 9">Amino-acid biosynthesis; L-tryptophan biosynthesis; L-tryptophan from chorismate: step 5/5.</text>
</comment>
<sequence>MNRIDNAFKRLKENNKKALVPFVTCGDVSIEDTAELIKEIYEVGGDIVEIGVPFSDPLADGEVIQESYSRSLKNGTKLKDVFKCVELVRNTCEIPLILMTYYNIIYCYGVARFLKEAMEKGVDGLIVPDIPLEERAELMKQCEENNIYLIPLVAPTSKERISKIVENSKGFVYCVSTNGTTGERSTVNSNIHEYLNTVREYTKIPILVGFGISSRETVARIKNNCDGVIIGSAIVKRMLKGNEEVIKFLKDVNEEL</sequence>
<dbReference type="CDD" id="cd04724">
    <property type="entry name" value="Tryptophan_synthase_alpha"/>
    <property type="match status" value="1"/>
</dbReference>
<dbReference type="HAMAP" id="MF_00131">
    <property type="entry name" value="Trp_synth_alpha"/>
    <property type="match status" value="1"/>
</dbReference>
<dbReference type="InterPro" id="IPR013785">
    <property type="entry name" value="Aldolase_TIM"/>
</dbReference>
<evidence type="ECO:0000313" key="11">
    <source>
        <dbReference type="EMBL" id="SHH66811.1"/>
    </source>
</evidence>
<evidence type="ECO:0000256" key="5">
    <source>
        <dbReference type="ARBA" id="ARBA00022822"/>
    </source>
</evidence>
<evidence type="ECO:0000256" key="9">
    <source>
        <dbReference type="HAMAP-Rule" id="MF_00131"/>
    </source>
</evidence>
<gene>
    <name evidence="9" type="primary">trpA</name>
    <name evidence="11" type="ORF">SAMN02745196_00952</name>
</gene>
<accession>A0A1M5UUZ9</accession>
<name>A0A1M5UUZ9_9CLOT</name>
<dbReference type="NCBIfam" id="TIGR00262">
    <property type="entry name" value="trpA"/>
    <property type="match status" value="1"/>
</dbReference>
<dbReference type="SUPFAM" id="SSF51366">
    <property type="entry name" value="Ribulose-phoshate binding barrel"/>
    <property type="match status" value="1"/>
</dbReference>
<feature type="active site" description="Proton acceptor" evidence="9">
    <location>
        <position position="49"/>
    </location>
</feature>
<dbReference type="STRING" id="1121306.SAMN02745196_00952"/>
<dbReference type="PROSITE" id="PS00167">
    <property type="entry name" value="TRP_SYNTHASE_ALPHA"/>
    <property type="match status" value="1"/>
</dbReference>
<proteinExistence type="inferred from homology"/>
<keyword evidence="4 9" id="KW-0028">Amino-acid biosynthesis</keyword>
<dbReference type="EMBL" id="FQXP01000004">
    <property type="protein sequence ID" value="SHH66811.1"/>
    <property type="molecule type" value="Genomic_DNA"/>
</dbReference>
<dbReference type="GO" id="GO:0005829">
    <property type="term" value="C:cytosol"/>
    <property type="evidence" value="ECO:0007669"/>
    <property type="project" value="TreeGrafter"/>
</dbReference>
<dbReference type="InterPro" id="IPR011060">
    <property type="entry name" value="RibuloseP-bd_barrel"/>
</dbReference>
<comment type="subunit">
    <text evidence="3 9">Tetramer of two alpha and two beta chains.</text>
</comment>
<keyword evidence="6 9" id="KW-0057">Aromatic amino acid biosynthesis</keyword>
<keyword evidence="5 9" id="KW-0822">Tryptophan biosynthesis</keyword>
<dbReference type="FunFam" id="3.20.20.70:FF:000037">
    <property type="entry name" value="Tryptophan synthase alpha chain"/>
    <property type="match status" value="1"/>
</dbReference>
<dbReference type="PANTHER" id="PTHR43406">
    <property type="entry name" value="TRYPTOPHAN SYNTHASE, ALPHA CHAIN"/>
    <property type="match status" value="1"/>
</dbReference>
<keyword evidence="7 9" id="KW-0456">Lyase</keyword>
<dbReference type="InterPro" id="IPR002028">
    <property type="entry name" value="Trp_synthase_suA"/>
</dbReference>
<evidence type="ECO:0000256" key="7">
    <source>
        <dbReference type="ARBA" id="ARBA00023239"/>
    </source>
</evidence>
<dbReference type="PANTHER" id="PTHR43406:SF1">
    <property type="entry name" value="TRYPTOPHAN SYNTHASE ALPHA CHAIN, CHLOROPLASTIC"/>
    <property type="match status" value="1"/>
</dbReference>
<organism evidence="11 12">
    <name type="scientific">Clostridium collagenovorans DSM 3089</name>
    <dbReference type="NCBI Taxonomy" id="1121306"/>
    <lineage>
        <taxon>Bacteria</taxon>
        <taxon>Bacillati</taxon>
        <taxon>Bacillota</taxon>
        <taxon>Clostridia</taxon>
        <taxon>Eubacteriales</taxon>
        <taxon>Clostridiaceae</taxon>
        <taxon>Clostridium</taxon>
    </lineage>
</organism>
<evidence type="ECO:0000256" key="10">
    <source>
        <dbReference type="RuleBase" id="RU003662"/>
    </source>
</evidence>
<evidence type="ECO:0000256" key="2">
    <source>
        <dbReference type="ARBA" id="ARBA00004733"/>
    </source>
</evidence>
<evidence type="ECO:0000256" key="6">
    <source>
        <dbReference type="ARBA" id="ARBA00023141"/>
    </source>
</evidence>
<evidence type="ECO:0000256" key="3">
    <source>
        <dbReference type="ARBA" id="ARBA00011270"/>
    </source>
</evidence>
<dbReference type="Proteomes" id="UP000184526">
    <property type="component" value="Unassembled WGS sequence"/>
</dbReference>
<evidence type="ECO:0000256" key="1">
    <source>
        <dbReference type="ARBA" id="ARBA00003365"/>
    </source>
</evidence>
<dbReference type="InterPro" id="IPR018204">
    <property type="entry name" value="Trp_synthase_alpha_AS"/>
</dbReference>
<comment type="function">
    <text evidence="1 9">The alpha subunit is responsible for the aldol cleavage of indoleglycerol phosphate to indole and glyceraldehyde 3-phosphate.</text>
</comment>
<dbReference type="OrthoDB" id="9804578at2"/>
<evidence type="ECO:0000256" key="8">
    <source>
        <dbReference type="ARBA" id="ARBA00049047"/>
    </source>
</evidence>
<dbReference type="UniPathway" id="UPA00035">
    <property type="reaction ID" value="UER00044"/>
</dbReference>
<evidence type="ECO:0000313" key="12">
    <source>
        <dbReference type="Proteomes" id="UP000184526"/>
    </source>
</evidence>
<dbReference type="EC" id="4.2.1.20" evidence="9"/>
<feature type="active site" description="Proton acceptor" evidence="9">
    <location>
        <position position="60"/>
    </location>
</feature>
<dbReference type="AlphaFoldDB" id="A0A1M5UUZ9"/>
<comment type="similarity">
    <text evidence="9 10">Belongs to the TrpA family.</text>
</comment>
<dbReference type="Gene3D" id="3.20.20.70">
    <property type="entry name" value="Aldolase class I"/>
    <property type="match status" value="1"/>
</dbReference>